<dbReference type="AlphaFoldDB" id="A0A401USF0"/>
<sequence>MEIIDLKKMLDKEVEPVCKLEGKLFLRETVKVFDDLLKDSDIINYYTYDIENNKISPVNIGKEKILLDFFQQSEVEGEDGFYYLTVKKQILINEYTLNSVNINTSEITSVFKFEMDTRFNNLLVEKLDVGEFLVFFKQEHQLTFEEFESFETSIESYGYEKAILYNINNGKNFEVEDKAFLRGLRSVFFKTTLKNEECVVYEENYLEPYDKQQIYNEVRRGRKSKKEQFFYRDSLKYLPLKKFISEIEGGYEKLSFVDMEIQGLDGYEFFSGVDKDNIYYEVNKFGKENSDAMIILNKESLEKKTIKLPSECEGDEIISSSDYSWNLDGKYKVIFRKSLISNKQLKVKEIINGNIDYNYEKKLGYPKECINSRYLITSTSREGPNTSIIDMETHKIQTHKKEHIVFDDYLVLF</sequence>
<dbReference type="EMBL" id="BHYK01000034">
    <property type="protein sequence ID" value="GCD12467.1"/>
    <property type="molecule type" value="Genomic_DNA"/>
</dbReference>
<reference evidence="1 2" key="1">
    <citation type="submission" date="2018-11" db="EMBL/GenBank/DDBJ databases">
        <title>Genome sequencing and assembly of Clostridium tagluense strain A121.</title>
        <authorList>
            <person name="Murakami T."/>
            <person name="Segawa T."/>
            <person name="Shcherbakova V.A."/>
            <person name="Mori H."/>
            <person name="Yoshimura Y."/>
        </authorList>
    </citation>
    <scope>NUCLEOTIDE SEQUENCE [LARGE SCALE GENOMIC DNA]</scope>
    <source>
        <strain evidence="1 2">A121</strain>
    </source>
</reference>
<proteinExistence type="predicted"/>
<protein>
    <submittedName>
        <fullName evidence="1">Uncharacterized protein</fullName>
    </submittedName>
</protein>
<comment type="caution">
    <text evidence="1">The sequence shown here is derived from an EMBL/GenBank/DDBJ whole genome shotgun (WGS) entry which is preliminary data.</text>
</comment>
<gene>
    <name evidence="1" type="ORF">Ctaglu_40900</name>
</gene>
<accession>A0A401USF0</accession>
<dbReference type="OrthoDB" id="1894135at2"/>
<dbReference type="RefSeq" id="WP_125005196.1">
    <property type="nucleotide sequence ID" value="NZ_BHYK01000034.1"/>
</dbReference>
<organism evidence="1 2">
    <name type="scientific">Clostridium tagluense</name>
    <dbReference type="NCBI Taxonomy" id="360422"/>
    <lineage>
        <taxon>Bacteria</taxon>
        <taxon>Bacillati</taxon>
        <taxon>Bacillota</taxon>
        <taxon>Clostridia</taxon>
        <taxon>Eubacteriales</taxon>
        <taxon>Clostridiaceae</taxon>
        <taxon>Clostridium</taxon>
    </lineage>
</organism>
<keyword evidence="2" id="KW-1185">Reference proteome</keyword>
<dbReference type="Proteomes" id="UP000287872">
    <property type="component" value="Unassembled WGS sequence"/>
</dbReference>
<evidence type="ECO:0000313" key="2">
    <source>
        <dbReference type="Proteomes" id="UP000287872"/>
    </source>
</evidence>
<name>A0A401USF0_9CLOT</name>
<evidence type="ECO:0000313" key="1">
    <source>
        <dbReference type="EMBL" id="GCD12467.1"/>
    </source>
</evidence>